<dbReference type="CDD" id="cd00714">
    <property type="entry name" value="GFAT"/>
    <property type="match status" value="1"/>
</dbReference>
<keyword evidence="12" id="KW-1185">Reference proteome</keyword>
<dbReference type="EC" id="2.6.1.16" evidence="3"/>
<dbReference type="Pfam" id="PF13522">
    <property type="entry name" value="GATase_6"/>
    <property type="match status" value="1"/>
</dbReference>
<keyword evidence="7" id="KW-0808">Transferase</keyword>
<dbReference type="GO" id="GO:0006487">
    <property type="term" value="P:protein N-linked glycosylation"/>
    <property type="evidence" value="ECO:0007669"/>
    <property type="project" value="TreeGrafter"/>
</dbReference>
<comment type="subcellular location">
    <subcellularLocation>
        <location evidence="2">Cytoplasm</location>
    </subcellularLocation>
</comment>
<dbReference type="InterPro" id="IPR035466">
    <property type="entry name" value="GlmS/AgaS_SIS"/>
</dbReference>
<dbReference type="PANTHER" id="PTHR10937:SF0">
    <property type="entry name" value="GLUTAMINE--FRUCTOSE-6-PHOSPHATE TRANSAMINASE (ISOMERIZING)"/>
    <property type="match status" value="1"/>
</dbReference>
<dbReference type="SUPFAM" id="SSF56235">
    <property type="entry name" value="N-terminal nucleophile aminohydrolases (Ntn hydrolases)"/>
    <property type="match status" value="1"/>
</dbReference>
<dbReference type="Gene3D" id="3.40.50.10490">
    <property type="entry name" value="Glucose-6-phosphate isomerase like protein, domain 1"/>
    <property type="match status" value="2"/>
</dbReference>
<dbReference type="GO" id="GO:0097367">
    <property type="term" value="F:carbohydrate derivative binding"/>
    <property type="evidence" value="ECO:0007669"/>
    <property type="project" value="InterPro"/>
</dbReference>
<evidence type="ECO:0000256" key="1">
    <source>
        <dbReference type="ARBA" id="ARBA00001031"/>
    </source>
</evidence>
<evidence type="ECO:0000256" key="3">
    <source>
        <dbReference type="ARBA" id="ARBA00012916"/>
    </source>
</evidence>
<sequence length="672" mass="73861">MEPELDKNFIDYLCRTTDLPTAVCTRLALDVLNEYSETLDAFVKRRHTDLKATTDLKNEQIYDRIAAEIPTRRFAVNNLSARQIRLGRLEYRGYDSAGIALQRKDKFDLFKKAGRLDALRSTLPKRNAATCGIGHTRWATHGEPNDLNAHPHVDSSGAISIVHNGIIENAGALRTYLTERGHTFASDTDTEVLAALIADEFLLDENLTRAIRSAVARVAGTYGIVAMHAQVPGLLVAARNGSPVVIGVGDNEMFVASDIAAIAPFTRQIVHLEDGEIATLTAKRHEIQDFQATITNRPTSTIKIDTTLASKGDHEHFTLKEIVEQPDAIRRTLSGRLDERFNTAHFGGLNLNAKELMAFKRIKILGCGSAYISGSIGASMIERLARIPTDAESAAEFRYRNPIIDPQTLYLAVSQSGETYDTLTAVQEIQRKGGTVLGIVNVVGSSIARQCGAGMYLHAGPEVAVVSTKTFACTLTAFALLALHIGRMRDVSPAEGANVIRALNELPQQIQSLIDRRTEFEQVAKKYADYHRAYFIGRCEGFGLAREGALKLKEISYIHAEAYPASELKHGPLALIDEQTPTFAIVPDDDLLAKNLSTLAEIKTRKGPVVAIGQSEALNVEIDDYIHVPRYHPLTDPILLLIPLQFLAYYTALARDCDVDQPRNLAKSVTVE</sequence>
<dbReference type="GO" id="GO:0006002">
    <property type="term" value="P:fructose 6-phosphate metabolic process"/>
    <property type="evidence" value="ECO:0007669"/>
    <property type="project" value="TreeGrafter"/>
</dbReference>
<dbReference type="PANTHER" id="PTHR10937">
    <property type="entry name" value="GLUCOSAMINE--FRUCTOSE-6-PHOSPHATE AMINOTRANSFERASE, ISOMERIZING"/>
    <property type="match status" value="1"/>
</dbReference>
<accession>A0A812VF96</accession>
<comment type="catalytic activity">
    <reaction evidence="1">
        <text>D-fructose 6-phosphate + L-glutamine = D-glucosamine 6-phosphate + L-glutamate</text>
        <dbReference type="Rhea" id="RHEA:13237"/>
        <dbReference type="ChEBI" id="CHEBI:29985"/>
        <dbReference type="ChEBI" id="CHEBI:58359"/>
        <dbReference type="ChEBI" id="CHEBI:58725"/>
        <dbReference type="ChEBI" id="CHEBI:61527"/>
        <dbReference type="EC" id="2.6.1.16"/>
    </reaction>
</comment>
<proteinExistence type="predicted"/>
<dbReference type="NCBIfam" id="TIGR01135">
    <property type="entry name" value="glmS"/>
    <property type="match status" value="1"/>
</dbReference>
<dbReference type="CDD" id="cd05008">
    <property type="entry name" value="SIS_GlmS_GlmD_1"/>
    <property type="match status" value="1"/>
</dbReference>
<feature type="domain" description="SIS" evidence="10">
    <location>
        <begin position="360"/>
        <end position="483"/>
    </location>
</feature>
<dbReference type="InterPro" id="IPR046348">
    <property type="entry name" value="SIS_dom_sf"/>
</dbReference>
<dbReference type="Pfam" id="PF01380">
    <property type="entry name" value="SIS"/>
    <property type="match status" value="2"/>
</dbReference>
<dbReference type="InterPro" id="IPR047084">
    <property type="entry name" value="GFAT_N"/>
</dbReference>
<dbReference type="Gene3D" id="3.60.20.10">
    <property type="entry name" value="Glutamine Phosphoribosylpyrophosphate, subunit 1, domain 1"/>
    <property type="match status" value="1"/>
</dbReference>
<evidence type="ECO:0000256" key="6">
    <source>
        <dbReference type="ARBA" id="ARBA00022576"/>
    </source>
</evidence>
<keyword evidence="5" id="KW-0963">Cytoplasm</keyword>
<dbReference type="GO" id="GO:0004360">
    <property type="term" value="F:glutamine-fructose-6-phosphate transaminase (isomerizing) activity"/>
    <property type="evidence" value="ECO:0007669"/>
    <property type="project" value="UniProtKB-EC"/>
</dbReference>
<dbReference type="InterPro" id="IPR035490">
    <property type="entry name" value="GlmS/FrlB_SIS"/>
</dbReference>
<name>A0A812VF96_SYMPI</name>
<dbReference type="GO" id="GO:0005829">
    <property type="term" value="C:cytosol"/>
    <property type="evidence" value="ECO:0007669"/>
    <property type="project" value="TreeGrafter"/>
</dbReference>
<keyword evidence="8" id="KW-0677">Repeat</keyword>
<dbReference type="NCBIfam" id="NF001484">
    <property type="entry name" value="PRK00331.1"/>
    <property type="match status" value="1"/>
</dbReference>
<organism evidence="11 12">
    <name type="scientific">Symbiodinium pilosum</name>
    <name type="common">Dinoflagellate</name>
    <dbReference type="NCBI Taxonomy" id="2952"/>
    <lineage>
        <taxon>Eukaryota</taxon>
        <taxon>Sar</taxon>
        <taxon>Alveolata</taxon>
        <taxon>Dinophyceae</taxon>
        <taxon>Suessiales</taxon>
        <taxon>Symbiodiniaceae</taxon>
        <taxon>Symbiodinium</taxon>
    </lineage>
</organism>
<comment type="caution">
    <text evidence="11">The sequence shown here is derived from an EMBL/GenBank/DDBJ whole genome shotgun (WGS) entry which is preliminary data.</text>
</comment>
<dbReference type="CDD" id="cd05009">
    <property type="entry name" value="SIS_GlmS_GlmD_2"/>
    <property type="match status" value="1"/>
</dbReference>
<evidence type="ECO:0000256" key="9">
    <source>
        <dbReference type="ARBA" id="ARBA00022962"/>
    </source>
</evidence>
<dbReference type="EMBL" id="CAJNIZ010042748">
    <property type="protein sequence ID" value="CAE7636161.1"/>
    <property type="molecule type" value="Genomic_DNA"/>
</dbReference>
<dbReference type="Proteomes" id="UP000649617">
    <property type="component" value="Unassembled WGS sequence"/>
</dbReference>
<evidence type="ECO:0000313" key="12">
    <source>
        <dbReference type="Proteomes" id="UP000649617"/>
    </source>
</evidence>
<dbReference type="FunFam" id="3.60.20.10:FF:000006">
    <property type="entry name" value="Glutamine--fructose-6-phosphate aminotransferase [isomerizing]"/>
    <property type="match status" value="1"/>
</dbReference>
<evidence type="ECO:0000256" key="7">
    <source>
        <dbReference type="ARBA" id="ARBA00022679"/>
    </source>
</evidence>
<dbReference type="InterPro" id="IPR001347">
    <property type="entry name" value="SIS_dom"/>
</dbReference>
<keyword evidence="6" id="KW-0032">Aminotransferase</keyword>
<evidence type="ECO:0000259" key="10">
    <source>
        <dbReference type="Pfam" id="PF01380"/>
    </source>
</evidence>
<reference evidence="11" key="1">
    <citation type="submission" date="2021-02" db="EMBL/GenBank/DDBJ databases">
        <authorList>
            <person name="Dougan E. K."/>
            <person name="Rhodes N."/>
            <person name="Thang M."/>
            <person name="Chan C."/>
        </authorList>
    </citation>
    <scope>NUCLEOTIDE SEQUENCE</scope>
</reference>
<gene>
    <name evidence="11" type="primary">glmS</name>
    <name evidence="11" type="ORF">SPIL2461_LOCUS16773</name>
</gene>
<evidence type="ECO:0000313" key="11">
    <source>
        <dbReference type="EMBL" id="CAE7636161.1"/>
    </source>
</evidence>
<keyword evidence="9" id="KW-0315">Glutamine amidotransferase</keyword>
<evidence type="ECO:0000256" key="5">
    <source>
        <dbReference type="ARBA" id="ARBA00022490"/>
    </source>
</evidence>
<dbReference type="InterPro" id="IPR029055">
    <property type="entry name" value="Ntn_hydrolases_N"/>
</dbReference>
<evidence type="ECO:0000256" key="4">
    <source>
        <dbReference type="ARBA" id="ARBA00016090"/>
    </source>
</evidence>
<feature type="domain" description="SIS" evidence="10">
    <location>
        <begin position="528"/>
        <end position="624"/>
    </location>
</feature>
<dbReference type="FunFam" id="3.40.50.10490:FF:000001">
    <property type="entry name" value="Glutamine--fructose-6-phosphate aminotransferase [isomerizing]"/>
    <property type="match status" value="1"/>
</dbReference>
<dbReference type="GO" id="GO:0006047">
    <property type="term" value="P:UDP-N-acetylglucosamine metabolic process"/>
    <property type="evidence" value="ECO:0007669"/>
    <property type="project" value="TreeGrafter"/>
</dbReference>
<dbReference type="InterPro" id="IPR005855">
    <property type="entry name" value="GFAT"/>
</dbReference>
<protein>
    <recommendedName>
        <fullName evidence="4">Glutamine--fructose-6-phosphate aminotransferase [isomerizing]</fullName>
        <ecNumber evidence="3">2.6.1.16</ecNumber>
    </recommendedName>
</protein>
<dbReference type="AlphaFoldDB" id="A0A812VF96"/>
<dbReference type="OrthoDB" id="15235at2759"/>
<evidence type="ECO:0000256" key="2">
    <source>
        <dbReference type="ARBA" id="ARBA00004496"/>
    </source>
</evidence>
<dbReference type="SUPFAM" id="SSF53697">
    <property type="entry name" value="SIS domain"/>
    <property type="match status" value="1"/>
</dbReference>
<evidence type="ECO:0000256" key="8">
    <source>
        <dbReference type="ARBA" id="ARBA00022737"/>
    </source>
</evidence>